<dbReference type="GO" id="GO:0005737">
    <property type="term" value="C:cytoplasm"/>
    <property type="evidence" value="ECO:0007669"/>
    <property type="project" value="UniProtKB-ARBA"/>
</dbReference>
<sequence length="167" mass="18324">FDLAISRDSDQNIQKDSRAVNPEFFSIFFLNLFLICFNHSLAMLKPKVLSEVLGQANSDGVISTMLLNNEGSLLAYAGSNVNKDSKITAAVASNIWGAYEKGGKMAFNNEGLRVMFMDCEEGKVAVTKISAVLLCMYAQPTVGLGMLKFKMEKLAEYLHEPLNNSLA</sequence>
<dbReference type="Gene3D" id="3.30.450.30">
    <property type="entry name" value="Dynein light chain 2a, cytoplasmic"/>
    <property type="match status" value="1"/>
</dbReference>
<evidence type="ECO:0000259" key="3">
    <source>
        <dbReference type="SMART" id="SM00960"/>
    </source>
</evidence>
<dbReference type="EnsemblMetazoa" id="CLYHEMT015925.1">
    <property type="protein sequence ID" value="CLYHEMP015925.1"/>
    <property type="gene ID" value="CLYHEMG015925"/>
</dbReference>
<dbReference type="GO" id="GO:0032008">
    <property type="term" value="P:positive regulation of TOR signaling"/>
    <property type="evidence" value="ECO:0007669"/>
    <property type="project" value="InterPro"/>
</dbReference>
<evidence type="ECO:0000256" key="2">
    <source>
        <dbReference type="SAM" id="Phobius"/>
    </source>
</evidence>
<dbReference type="GO" id="GO:0060090">
    <property type="term" value="F:molecular adaptor activity"/>
    <property type="evidence" value="ECO:0007669"/>
    <property type="project" value="InterPro"/>
</dbReference>
<dbReference type="OrthoDB" id="271745at2759"/>
<organism evidence="4 5">
    <name type="scientific">Clytia hemisphaerica</name>
    <dbReference type="NCBI Taxonomy" id="252671"/>
    <lineage>
        <taxon>Eukaryota</taxon>
        <taxon>Metazoa</taxon>
        <taxon>Cnidaria</taxon>
        <taxon>Hydrozoa</taxon>
        <taxon>Hydroidolina</taxon>
        <taxon>Leptothecata</taxon>
        <taxon>Obeliida</taxon>
        <taxon>Clytiidae</taxon>
        <taxon>Clytia</taxon>
    </lineage>
</organism>
<keyword evidence="2" id="KW-0812">Transmembrane</keyword>
<evidence type="ECO:0000256" key="1">
    <source>
        <dbReference type="ARBA" id="ARBA00007191"/>
    </source>
</evidence>
<comment type="similarity">
    <text evidence="1">Belongs to the GAMAD family.</text>
</comment>
<dbReference type="InterPro" id="IPR037587">
    <property type="entry name" value="LAMTOR2-like"/>
</dbReference>
<dbReference type="AlphaFoldDB" id="A0A7M5X0P2"/>
<keyword evidence="5" id="KW-1185">Reference proteome</keyword>
<dbReference type="SMART" id="SM00960">
    <property type="entry name" value="Robl_LC7"/>
    <property type="match status" value="1"/>
</dbReference>
<dbReference type="SUPFAM" id="SSF103196">
    <property type="entry name" value="Roadblock/LC7 domain"/>
    <property type="match status" value="1"/>
</dbReference>
<evidence type="ECO:0000313" key="4">
    <source>
        <dbReference type="EnsemblMetazoa" id="CLYHEMP015925.1"/>
    </source>
</evidence>
<dbReference type="PANTHER" id="PTHR13323">
    <property type="entry name" value="LATE ENDOSOMAL/LYSOSOMAL MP1 INTERACTING PROTEIN"/>
    <property type="match status" value="1"/>
</dbReference>
<feature type="transmembrane region" description="Helical" evidence="2">
    <location>
        <begin position="24"/>
        <end position="44"/>
    </location>
</feature>
<proteinExistence type="inferred from homology"/>
<evidence type="ECO:0000313" key="5">
    <source>
        <dbReference type="Proteomes" id="UP000594262"/>
    </source>
</evidence>
<name>A0A7M5X0P2_9CNID</name>
<feature type="domain" description="Roadblock/LAMTOR2" evidence="3">
    <location>
        <begin position="49"/>
        <end position="138"/>
    </location>
</feature>
<dbReference type="Pfam" id="PF03259">
    <property type="entry name" value="Robl_LC7"/>
    <property type="match status" value="1"/>
</dbReference>
<keyword evidence="2" id="KW-0472">Membrane</keyword>
<accession>A0A7M5X0P2</accession>
<dbReference type="InterPro" id="IPR004942">
    <property type="entry name" value="Roadblock/LAMTOR2_dom"/>
</dbReference>
<dbReference type="FunFam" id="3.30.450.30:FF:000004">
    <property type="entry name" value="ragulator complex protein LAMTOR2"/>
    <property type="match status" value="1"/>
</dbReference>
<reference evidence="4" key="1">
    <citation type="submission" date="2021-01" db="UniProtKB">
        <authorList>
            <consortium name="EnsemblMetazoa"/>
        </authorList>
    </citation>
    <scope>IDENTIFICATION</scope>
</reference>
<protein>
    <recommendedName>
        <fullName evidence="3">Roadblock/LAMTOR2 domain-containing protein</fullName>
    </recommendedName>
</protein>
<keyword evidence="2" id="KW-1133">Transmembrane helix</keyword>
<dbReference type="GO" id="GO:0005085">
    <property type="term" value="F:guanyl-nucleotide exchange factor activity"/>
    <property type="evidence" value="ECO:0007669"/>
    <property type="project" value="InterPro"/>
</dbReference>
<dbReference type="Proteomes" id="UP000594262">
    <property type="component" value="Unplaced"/>
</dbReference>